<dbReference type="RefSeq" id="WP_334100016.1">
    <property type="nucleotide sequence ID" value="NZ_DAITJQ010000001.1"/>
</dbReference>
<dbReference type="EMBL" id="LGFG01000040">
    <property type="protein sequence ID" value="KUK23225.1"/>
    <property type="molecule type" value="Genomic_DNA"/>
</dbReference>
<dbReference type="GO" id="GO:0097367">
    <property type="term" value="F:carbohydrate derivative binding"/>
    <property type="evidence" value="ECO:0007669"/>
    <property type="project" value="InterPro"/>
</dbReference>
<dbReference type="Pfam" id="PF01380">
    <property type="entry name" value="SIS"/>
    <property type="match status" value="1"/>
</dbReference>
<dbReference type="InterPro" id="IPR035490">
    <property type="entry name" value="GlmS/FrlB_SIS"/>
</dbReference>
<evidence type="ECO:0000313" key="3">
    <source>
        <dbReference type="Proteomes" id="UP000058636"/>
    </source>
</evidence>
<evidence type="ECO:0000313" key="2">
    <source>
        <dbReference type="EMBL" id="KUK23225.1"/>
    </source>
</evidence>
<dbReference type="SUPFAM" id="SSF53697">
    <property type="entry name" value="SIS domain"/>
    <property type="match status" value="1"/>
</dbReference>
<accession>A0A101ER43</accession>
<keyword evidence="1" id="KW-0677">Repeat</keyword>
<reference evidence="2 3" key="1">
    <citation type="journal article" date="2015" name="MBio">
        <title>Genome-Resolved Metagenomic Analysis Reveals Roles for Candidate Phyla and Other Microbial Community Members in Biogeochemical Transformations in Oil Reservoirs.</title>
        <authorList>
            <person name="Hu P."/>
            <person name="Tom L."/>
            <person name="Singh A."/>
            <person name="Thomas B.C."/>
            <person name="Baker B.J."/>
            <person name="Piceno Y.M."/>
            <person name="Andersen G.L."/>
            <person name="Banfield J.F."/>
        </authorList>
    </citation>
    <scope>NUCLEOTIDE SEQUENCE [LARGE SCALE GENOMIC DNA]</scope>
    <source>
        <strain evidence="2">46_26</strain>
    </source>
</reference>
<dbReference type="InterPro" id="IPR046348">
    <property type="entry name" value="SIS_dom_sf"/>
</dbReference>
<comment type="caution">
    <text evidence="2">The sequence shown here is derived from an EMBL/GenBank/DDBJ whole genome shotgun (WGS) entry which is preliminary data.</text>
</comment>
<dbReference type="Gene3D" id="3.40.50.10490">
    <property type="entry name" value="Glucose-6-phosphate isomerase like protein, domain 1"/>
    <property type="match status" value="2"/>
</dbReference>
<dbReference type="AlphaFoldDB" id="A0A101ER43"/>
<gene>
    <name evidence="2" type="ORF">XD57_0682</name>
</gene>
<dbReference type="GO" id="GO:1901135">
    <property type="term" value="P:carbohydrate derivative metabolic process"/>
    <property type="evidence" value="ECO:0007669"/>
    <property type="project" value="InterPro"/>
</dbReference>
<dbReference type="InterPro" id="IPR001347">
    <property type="entry name" value="SIS_dom"/>
</dbReference>
<dbReference type="Proteomes" id="UP000058636">
    <property type="component" value="Unassembled WGS sequence"/>
</dbReference>
<sequence>MSKTLKEITDQKNELKEFFGNFVLNLEKTEIFSEIQKNLTDEVLFVGCGSSYNLALTISNYFERVLKIRTKAIPAGEVAFQKVPDLKEKGLAFLFSRTGNTTEVLLANDVLKRQNHRTIGITIEEESRLAKESDLPLVFPVREEAIVMTKSFSMILLSLMFLADKIAGNSTERFSELVGYSPEFFDISWKVIEKIDLKEHDHFVFLGMSEFFGVSLESALKCIEMSLTFSEAYSTFEYRHGPKALVKKGTLVFMQKVSGMDEQEKRLRKELESLGATVLEVGEGGDIPVSNDWRSAFLRTVPAQILGYQKAVSRGISPDKPPHLEKTVVL</sequence>
<dbReference type="PANTHER" id="PTHR10937:SF4">
    <property type="entry name" value="GLUCOSAMINE-6-PHOSPHATE DEAMINASE"/>
    <property type="match status" value="1"/>
</dbReference>
<name>A0A101ER43_9THEM</name>
<evidence type="ECO:0000256" key="1">
    <source>
        <dbReference type="ARBA" id="ARBA00022737"/>
    </source>
</evidence>
<dbReference type="PANTHER" id="PTHR10937">
    <property type="entry name" value="GLUCOSAMINE--FRUCTOSE-6-PHOSPHATE AMINOTRANSFERASE, ISOMERIZING"/>
    <property type="match status" value="1"/>
</dbReference>
<dbReference type="PATRIC" id="fig|93930.3.peg.1531"/>
<dbReference type="CDD" id="cd05009">
    <property type="entry name" value="SIS_GlmS_GlmD_2"/>
    <property type="match status" value="1"/>
</dbReference>
<organism evidence="2 3">
    <name type="scientific">Thermotoga petrophila</name>
    <dbReference type="NCBI Taxonomy" id="93929"/>
    <lineage>
        <taxon>Bacteria</taxon>
        <taxon>Thermotogati</taxon>
        <taxon>Thermotogota</taxon>
        <taxon>Thermotogae</taxon>
        <taxon>Thermotogales</taxon>
        <taxon>Thermotogaceae</taxon>
        <taxon>Thermotoga</taxon>
    </lineage>
</organism>
<dbReference type="InterPro" id="IPR035466">
    <property type="entry name" value="GlmS/AgaS_SIS"/>
</dbReference>
<dbReference type="PROSITE" id="PS51464">
    <property type="entry name" value="SIS"/>
    <property type="match status" value="2"/>
</dbReference>
<proteinExistence type="predicted"/>
<protein>
    <submittedName>
        <fullName evidence="2">Glutamine--fructose-6-phosphate transaminase (Isomerizing)</fullName>
    </submittedName>
</protein>
<dbReference type="CDD" id="cd05008">
    <property type="entry name" value="SIS_GlmS_GlmD_1"/>
    <property type="match status" value="1"/>
</dbReference>